<dbReference type="HOGENOM" id="CLU_088180_0_0_9"/>
<evidence type="ECO:0000313" key="6">
    <source>
        <dbReference type="EMBL" id="EOH93687.1"/>
    </source>
</evidence>
<keyword evidence="2 4" id="KW-0238">DNA-binding</keyword>
<protein>
    <recommendedName>
        <fullName evidence="5">OmpR/PhoB-type domain-containing protein</fullName>
    </recommendedName>
</protein>
<evidence type="ECO:0000259" key="5">
    <source>
        <dbReference type="PROSITE" id="PS51755"/>
    </source>
</evidence>
<organism evidence="6 7">
    <name type="scientific">Enterococcus pallens ATCC BAA-351</name>
    <dbReference type="NCBI Taxonomy" id="1158607"/>
    <lineage>
        <taxon>Bacteria</taxon>
        <taxon>Bacillati</taxon>
        <taxon>Bacillota</taxon>
        <taxon>Bacilli</taxon>
        <taxon>Lactobacillales</taxon>
        <taxon>Enterococcaceae</taxon>
        <taxon>Enterococcus</taxon>
    </lineage>
</organism>
<dbReference type="InterPro" id="IPR036388">
    <property type="entry name" value="WH-like_DNA-bd_sf"/>
</dbReference>
<dbReference type="Pfam" id="PF00486">
    <property type="entry name" value="Trans_reg_C"/>
    <property type="match status" value="1"/>
</dbReference>
<evidence type="ECO:0000256" key="2">
    <source>
        <dbReference type="ARBA" id="ARBA00023125"/>
    </source>
</evidence>
<name>R2QB66_9ENTE</name>
<feature type="DNA-binding region" description="OmpR/PhoB-type" evidence="4">
    <location>
        <begin position="105"/>
        <end position="209"/>
    </location>
</feature>
<dbReference type="AlphaFoldDB" id="R2QB66"/>
<sequence>MKILVLTNCIFREKMMEEQFHLLGYEVFISQALLTESLTMVRFFDVILLSDTLPADQQIIIAKKLLSFKVPIMKITCDESITLNGIFEGIIDPEWDVEEMGNKLAAVAKLKKRVVNEQSFLHAGKKEVQDINFYLSKMEKKLLNCLKEAEGEIVSKEDISLYLWEGEPTASRLCHVSNLVKHVREKIERYQSDWYRIITVWGQGYYLQTADGWEEPVEEISQETTKERNQAII</sequence>
<dbReference type="GO" id="GO:0003677">
    <property type="term" value="F:DNA binding"/>
    <property type="evidence" value="ECO:0007669"/>
    <property type="project" value="UniProtKB-UniRule"/>
</dbReference>
<feature type="domain" description="OmpR/PhoB-type" evidence="5">
    <location>
        <begin position="105"/>
        <end position="209"/>
    </location>
</feature>
<dbReference type="EMBL" id="AJAQ01000016">
    <property type="protein sequence ID" value="EOH93687.1"/>
    <property type="molecule type" value="Genomic_DNA"/>
</dbReference>
<dbReference type="PATRIC" id="fig|1158607.3.peg.2361"/>
<evidence type="ECO:0000313" key="7">
    <source>
        <dbReference type="Proteomes" id="UP000013782"/>
    </source>
</evidence>
<dbReference type="RefSeq" id="WP_010757373.1">
    <property type="nucleotide sequence ID" value="NZ_ASWD01000001.1"/>
</dbReference>
<accession>R2QB66</accession>
<keyword evidence="3" id="KW-0804">Transcription</keyword>
<dbReference type="eggNOG" id="COG0745">
    <property type="taxonomic scope" value="Bacteria"/>
</dbReference>
<dbReference type="Gene3D" id="1.10.10.10">
    <property type="entry name" value="Winged helix-like DNA-binding domain superfamily/Winged helix DNA-binding domain"/>
    <property type="match status" value="1"/>
</dbReference>
<evidence type="ECO:0000256" key="4">
    <source>
        <dbReference type="PROSITE-ProRule" id="PRU01091"/>
    </source>
</evidence>
<dbReference type="Proteomes" id="UP000013782">
    <property type="component" value="Unassembled WGS sequence"/>
</dbReference>
<dbReference type="InterPro" id="IPR016032">
    <property type="entry name" value="Sig_transdc_resp-reg_C-effctor"/>
</dbReference>
<dbReference type="PROSITE" id="PS51755">
    <property type="entry name" value="OMPR_PHOB"/>
    <property type="match status" value="1"/>
</dbReference>
<proteinExistence type="predicted"/>
<dbReference type="SUPFAM" id="SSF46894">
    <property type="entry name" value="C-terminal effector domain of the bipartite response regulators"/>
    <property type="match status" value="1"/>
</dbReference>
<dbReference type="InterPro" id="IPR001867">
    <property type="entry name" value="OmpR/PhoB-type_DNA-bd"/>
</dbReference>
<gene>
    <name evidence="6" type="ORF">UAU_02383</name>
</gene>
<dbReference type="GO" id="GO:0006355">
    <property type="term" value="P:regulation of DNA-templated transcription"/>
    <property type="evidence" value="ECO:0007669"/>
    <property type="project" value="InterPro"/>
</dbReference>
<evidence type="ECO:0000256" key="1">
    <source>
        <dbReference type="ARBA" id="ARBA00023015"/>
    </source>
</evidence>
<comment type="caution">
    <text evidence="6">The sequence shown here is derived from an EMBL/GenBank/DDBJ whole genome shotgun (WGS) entry which is preliminary data.</text>
</comment>
<dbReference type="STRING" id="160454.RV10_GL001367"/>
<dbReference type="GO" id="GO:0000160">
    <property type="term" value="P:phosphorelay signal transduction system"/>
    <property type="evidence" value="ECO:0007669"/>
    <property type="project" value="InterPro"/>
</dbReference>
<dbReference type="SMART" id="SM00862">
    <property type="entry name" value="Trans_reg_C"/>
    <property type="match status" value="1"/>
</dbReference>
<evidence type="ECO:0000256" key="3">
    <source>
        <dbReference type="ARBA" id="ARBA00023163"/>
    </source>
</evidence>
<reference evidence="6 7" key="1">
    <citation type="submission" date="2013-02" db="EMBL/GenBank/DDBJ databases">
        <title>The Genome Sequence of Enterococcus pallens BAA-351.</title>
        <authorList>
            <consortium name="The Broad Institute Genome Sequencing Platform"/>
            <consortium name="The Broad Institute Genome Sequencing Center for Infectious Disease"/>
            <person name="Earl A.M."/>
            <person name="Gilmore M.S."/>
            <person name="Lebreton F."/>
            <person name="Walker B."/>
            <person name="Young S.K."/>
            <person name="Zeng Q."/>
            <person name="Gargeya S."/>
            <person name="Fitzgerald M."/>
            <person name="Haas B."/>
            <person name="Abouelleil A."/>
            <person name="Alvarado L."/>
            <person name="Arachchi H.M."/>
            <person name="Berlin A.M."/>
            <person name="Chapman S.B."/>
            <person name="Dewar J."/>
            <person name="Goldberg J."/>
            <person name="Griggs A."/>
            <person name="Gujja S."/>
            <person name="Hansen M."/>
            <person name="Howarth C."/>
            <person name="Imamovic A."/>
            <person name="Larimer J."/>
            <person name="McCowan C."/>
            <person name="Murphy C."/>
            <person name="Neiman D."/>
            <person name="Pearson M."/>
            <person name="Priest M."/>
            <person name="Roberts A."/>
            <person name="Saif S."/>
            <person name="Shea T."/>
            <person name="Sisk P."/>
            <person name="Sykes S."/>
            <person name="Wortman J."/>
            <person name="Nusbaum C."/>
            <person name="Birren B."/>
        </authorList>
    </citation>
    <scope>NUCLEOTIDE SEQUENCE [LARGE SCALE GENOMIC DNA]</scope>
    <source>
        <strain evidence="6 7">ATCC BAA-351</strain>
    </source>
</reference>
<keyword evidence="1" id="KW-0805">Transcription regulation</keyword>
<keyword evidence="7" id="KW-1185">Reference proteome</keyword>